<dbReference type="OrthoDB" id="1199198at2"/>
<dbReference type="PROSITE" id="PS51257">
    <property type="entry name" value="PROKAR_LIPOPROTEIN"/>
    <property type="match status" value="1"/>
</dbReference>
<keyword evidence="2" id="KW-1185">Reference proteome</keyword>
<evidence type="ECO:0000313" key="1">
    <source>
        <dbReference type="EMBL" id="PWG06442.1"/>
    </source>
</evidence>
<gene>
    <name evidence="1" type="ORF">DIS07_01020</name>
</gene>
<dbReference type="AlphaFoldDB" id="A0A2U2JDQ7"/>
<name>A0A2U2JDQ7_9FLAO</name>
<proteinExistence type="predicted"/>
<evidence type="ECO:0000313" key="2">
    <source>
        <dbReference type="Proteomes" id="UP000245670"/>
    </source>
</evidence>
<protein>
    <recommendedName>
        <fullName evidence="3">Lipoprotein</fullName>
    </recommendedName>
</protein>
<comment type="caution">
    <text evidence="1">The sequence shown here is derived from an EMBL/GenBank/DDBJ whole genome shotgun (WGS) entry which is preliminary data.</text>
</comment>
<accession>A0A2U2JDQ7</accession>
<dbReference type="RefSeq" id="WP_109403358.1">
    <property type="nucleotide sequence ID" value="NZ_QFFG01000001.1"/>
</dbReference>
<evidence type="ECO:0008006" key="3">
    <source>
        <dbReference type="Google" id="ProtNLM"/>
    </source>
</evidence>
<dbReference type="Proteomes" id="UP000245670">
    <property type="component" value="Unassembled WGS sequence"/>
</dbReference>
<dbReference type="EMBL" id="QFFG01000001">
    <property type="protein sequence ID" value="PWG06442.1"/>
    <property type="molecule type" value="Genomic_DNA"/>
</dbReference>
<reference evidence="1 2" key="1">
    <citation type="submission" date="2018-05" db="EMBL/GenBank/DDBJ databases">
        <title>Polaribacter aquimarinus sp. nov., isolated from sediment in a sediment of sea.</title>
        <authorList>
            <person name="Lu D."/>
        </authorList>
    </citation>
    <scope>NUCLEOTIDE SEQUENCE [LARGE SCALE GENOMIC DNA]</scope>
    <source>
        <strain evidence="1 2">ZY113</strain>
    </source>
</reference>
<sequence length="291" mass="32770">MKTTISREQILKSSILFFSFTAFILSALLFTSCSESEVSESLIDDTALITKIETASKVTVEESSLPAATKTSFNGELSDTFIKTVEFATGLGYKVSVGTDNESRAESSADVFFSAEGRQLADKSERAKKRRQKCFQFVFPIDFIMPDDSSITLNSKEDWTLIREWYKANADVKERPELVFPVNVTLEDGTEQTLIDREELKAVKDSCKKGKDKRKCYKLVLPVTFTMPDASVITVNEKSDFKLLRRWHKANPRVKRKGVLNFPVDITYKDGTTATINNADEMKAAKQSCRD</sequence>
<organism evidence="1 2">
    <name type="scientific">Polaribacter aquimarinus</name>
    <dbReference type="NCBI Taxonomy" id="2100726"/>
    <lineage>
        <taxon>Bacteria</taxon>
        <taxon>Pseudomonadati</taxon>
        <taxon>Bacteroidota</taxon>
        <taxon>Flavobacteriia</taxon>
        <taxon>Flavobacteriales</taxon>
        <taxon>Flavobacteriaceae</taxon>
    </lineage>
</organism>